<keyword evidence="3" id="KW-1185">Reference proteome</keyword>
<feature type="compositionally biased region" description="Polar residues" evidence="1">
    <location>
        <begin position="529"/>
        <end position="540"/>
    </location>
</feature>
<organism evidence="2 3">
    <name type="scientific">Cyphellophora attinorum</name>
    <dbReference type="NCBI Taxonomy" id="1664694"/>
    <lineage>
        <taxon>Eukaryota</taxon>
        <taxon>Fungi</taxon>
        <taxon>Dikarya</taxon>
        <taxon>Ascomycota</taxon>
        <taxon>Pezizomycotina</taxon>
        <taxon>Eurotiomycetes</taxon>
        <taxon>Chaetothyriomycetidae</taxon>
        <taxon>Chaetothyriales</taxon>
        <taxon>Cyphellophoraceae</taxon>
        <taxon>Cyphellophora</taxon>
    </lineage>
</organism>
<feature type="region of interest" description="Disordered" evidence="1">
    <location>
        <begin position="478"/>
        <end position="604"/>
    </location>
</feature>
<feature type="compositionally biased region" description="Low complexity" evidence="1">
    <location>
        <begin position="555"/>
        <end position="564"/>
    </location>
</feature>
<feature type="compositionally biased region" description="Polar residues" evidence="1">
    <location>
        <begin position="565"/>
        <end position="595"/>
    </location>
</feature>
<dbReference type="STRING" id="1664694.A0A0N1H5Q3"/>
<proteinExistence type="predicted"/>
<sequence>MEFGLGLFLSLSLQEDRSFQLPSPLPKPVISLPHTPPASPYPFPHPIDPNWQCSRQSTSAATTTSAAGLPESCSQVPAKATQPKTHVGSTAGHTRLRRPTDNNEAVIELLNLHLIPDVPIDDLVPADFLSNRPYPYDAEFEDLLAEIGIENEDAFREVLRQVPKEGRSKPRITYSRNFYGSLEDMSRYMDSSEDNYFDATDDDTDADGDSKMSDIANSTAKKTTPMYKGHRLGNAAQVPSATRNGLVRNLLKMVIHKFNCRDYDISMKERLRIRDVNLPQGLVMYHFMIGKVPTDRALARARYVEGPVMSVSIRHESVFNDKLYSDLMKTREKAEVGDCLGAEVDLLRETGAALATALQRNREGKKKDSEHDRVTQDWWWARNPRWGGGEMKWGMLANEVFEDEDPSWSPEEFRLQTEKRDKAQDEMRKIDEIAKGNDRLSVEDMIAKSEKAASLSGGSDGANPPTGLSAEQISSRISTLTPTENAIGATPGAENDEKPPKKKNRLTVPVSSSDNATEKTSSSTNTSSLAAYNDSQTPANTVDGIGDATPPTPTSPSETSSSHSLYSQQLRNGPSNPAMTTTRIMPRQSISASRTAETKRKEEGEFKDGRRLMYTAPMRRKWFQQWKIVKPNVSSWDERVVWRRIGCPEAMKDTAADEHKDTADGIVGGSPAADTKPATPAPTAFGDQERERYVADDFDEFFQLSCVNHHVALLKIRVSKRYLHWLETGSPEASHSHPSTSTTEHNDPALQKNGPPTKQKKSRDVTESDILQLKRSKYYDLLSVGERAEFFVGFWRVMCWVMSDETNVKEELENVAEQRNSSGDA</sequence>
<feature type="region of interest" description="Disordered" evidence="1">
    <location>
        <begin position="669"/>
        <end position="688"/>
    </location>
</feature>
<name>A0A0N1H5Q3_9EURO</name>
<feature type="compositionally biased region" description="Low complexity" evidence="1">
    <location>
        <begin position="57"/>
        <end position="67"/>
    </location>
</feature>
<evidence type="ECO:0000313" key="3">
    <source>
        <dbReference type="Proteomes" id="UP000038010"/>
    </source>
</evidence>
<feature type="region of interest" description="Disordered" evidence="1">
    <location>
        <begin position="729"/>
        <end position="766"/>
    </location>
</feature>
<feature type="compositionally biased region" description="Low complexity" evidence="1">
    <location>
        <begin position="730"/>
        <end position="743"/>
    </location>
</feature>
<feature type="region of interest" description="Disordered" evidence="1">
    <location>
        <begin position="54"/>
        <end position="99"/>
    </location>
</feature>
<reference evidence="2 3" key="1">
    <citation type="submission" date="2015-06" db="EMBL/GenBank/DDBJ databases">
        <title>Draft genome of the ant-associated black yeast Phialophora attae CBS 131958.</title>
        <authorList>
            <person name="Moreno L.F."/>
            <person name="Stielow B.J."/>
            <person name="de Hoog S."/>
            <person name="Vicente V.A."/>
            <person name="Weiss V.A."/>
            <person name="de Vries M."/>
            <person name="Cruz L.M."/>
            <person name="Souza E.M."/>
        </authorList>
    </citation>
    <scope>NUCLEOTIDE SEQUENCE [LARGE SCALE GENOMIC DNA]</scope>
    <source>
        <strain evidence="2 3">CBS 131958</strain>
    </source>
</reference>
<dbReference type="VEuPathDB" id="FungiDB:AB675_179"/>
<dbReference type="AlphaFoldDB" id="A0A0N1H5Q3"/>
<evidence type="ECO:0000256" key="1">
    <source>
        <dbReference type="SAM" id="MobiDB-lite"/>
    </source>
</evidence>
<feature type="compositionally biased region" description="Polar residues" evidence="1">
    <location>
        <begin position="509"/>
        <end position="519"/>
    </location>
</feature>
<dbReference type="GeneID" id="28733587"/>
<feature type="compositionally biased region" description="Polar residues" evidence="1">
    <location>
        <begin position="82"/>
        <end position="92"/>
    </location>
</feature>
<dbReference type="EMBL" id="LFJN01000022">
    <property type="protein sequence ID" value="KPI37795.1"/>
    <property type="molecule type" value="Genomic_DNA"/>
</dbReference>
<feature type="region of interest" description="Disordered" evidence="1">
    <location>
        <begin position="404"/>
        <end position="427"/>
    </location>
</feature>
<gene>
    <name evidence="2" type="ORF">AB675_179</name>
</gene>
<dbReference type="Proteomes" id="UP000038010">
    <property type="component" value="Unassembled WGS sequence"/>
</dbReference>
<dbReference type="OrthoDB" id="5407653at2759"/>
<feature type="compositionally biased region" description="Low complexity" evidence="1">
    <location>
        <begin position="671"/>
        <end position="684"/>
    </location>
</feature>
<protein>
    <submittedName>
        <fullName evidence="2">Uncharacterized protein</fullName>
    </submittedName>
</protein>
<comment type="caution">
    <text evidence="2">The sequence shown here is derived from an EMBL/GenBank/DDBJ whole genome shotgun (WGS) entry which is preliminary data.</text>
</comment>
<feature type="compositionally biased region" description="Basic and acidic residues" evidence="1">
    <location>
        <begin position="411"/>
        <end position="427"/>
    </location>
</feature>
<dbReference type="RefSeq" id="XP_017997758.1">
    <property type="nucleotide sequence ID" value="XM_018141718.1"/>
</dbReference>
<evidence type="ECO:0000313" key="2">
    <source>
        <dbReference type="EMBL" id="KPI37795.1"/>
    </source>
</evidence>
<accession>A0A0N1H5Q3</accession>